<evidence type="ECO:0000256" key="2">
    <source>
        <dbReference type="ARBA" id="ARBA00022475"/>
    </source>
</evidence>
<dbReference type="PANTHER" id="PTHR24242:SF398">
    <property type="entry name" value="OLFACTORY RECEPTOR 11L1-LIKE"/>
    <property type="match status" value="1"/>
</dbReference>
<dbReference type="GO" id="GO:0005886">
    <property type="term" value="C:plasma membrane"/>
    <property type="evidence" value="ECO:0007669"/>
    <property type="project" value="UniProtKB-SubCell"/>
</dbReference>
<evidence type="ECO:0000256" key="5">
    <source>
        <dbReference type="ARBA" id="ARBA00022725"/>
    </source>
</evidence>
<keyword evidence="10" id="KW-0675">Receptor</keyword>
<feature type="transmembrane region" description="Helical" evidence="13">
    <location>
        <begin position="25"/>
        <end position="49"/>
    </location>
</feature>
<evidence type="ECO:0000256" key="10">
    <source>
        <dbReference type="ARBA" id="ARBA00023170"/>
    </source>
</evidence>
<evidence type="ECO:0000256" key="4">
    <source>
        <dbReference type="ARBA" id="ARBA00022692"/>
    </source>
</evidence>
<reference evidence="15" key="1">
    <citation type="thesis" date="2020" institute="ProQuest LLC" country="789 East Eisenhower Parkway, Ann Arbor, MI, USA">
        <title>Comparative Genomics and Chromosome Evolution.</title>
        <authorList>
            <person name="Mudd A.B."/>
        </authorList>
    </citation>
    <scope>NUCLEOTIDE SEQUENCE</scope>
    <source>
        <strain evidence="15">Female2</strain>
        <tissue evidence="15">Blood</tissue>
    </source>
</reference>
<organism evidence="15 16">
    <name type="scientific">Hymenochirus boettgeri</name>
    <name type="common">Congo dwarf clawed frog</name>
    <dbReference type="NCBI Taxonomy" id="247094"/>
    <lineage>
        <taxon>Eukaryota</taxon>
        <taxon>Metazoa</taxon>
        <taxon>Chordata</taxon>
        <taxon>Craniata</taxon>
        <taxon>Vertebrata</taxon>
        <taxon>Euteleostomi</taxon>
        <taxon>Amphibia</taxon>
        <taxon>Batrachia</taxon>
        <taxon>Anura</taxon>
        <taxon>Pipoidea</taxon>
        <taxon>Pipidae</taxon>
        <taxon>Pipinae</taxon>
        <taxon>Hymenochirus</taxon>
    </lineage>
</organism>
<dbReference type="InterPro" id="IPR050939">
    <property type="entry name" value="Olfactory_GPCR1"/>
</dbReference>
<dbReference type="Proteomes" id="UP000812440">
    <property type="component" value="Unassembled WGS sequence"/>
</dbReference>
<accession>A0A8T2ILG6</accession>
<evidence type="ECO:0000313" key="15">
    <source>
        <dbReference type="EMBL" id="KAG8431924.1"/>
    </source>
</evidence>
<keyword evidence="4 13" id="KW-0812">Transmembrane</keyword>
<dbReference type="OrthoDB" id="6145535at2759"/>
<dbReference type="AlphaFoldDB" id="A0A8T2ILG6"/>
<evidence type="ECO:0000256" key="6">
    <source>
        <dbReference type="ARBA" id="ARBA00022989"/>
    </source>
</evidence>
<dbReference type="PROSITE" id="PS50262">
    <property type="entry name" value="G_PROTEIN_RECEP_F1_2"/>
    <property type="match status" value="1"/>
</dbReference>
<gene>
    <name evidence="15" type="ORF">GDO86_019278</name>
</gene>
<keyword evidence="11" id="KW-0325">Glycoprotein</keyword>
<keyword evidence="5" id="KW-0552">Olfaction</keyword>
<evidence type="ECO:0000256" key="1">
    <source>
        <dbReference type="ARBA" id="ARBA00004651"/>
    </source>
</evidence>
<evidence type="ECO:0000256" key="7">
    <source>
        <dbReference type="ARBA" id="ARBA00023040"/>
    </source>
</evidence>
<evidence type="ECO:0000256" key="13">
    <source>
        <dbReference type="SAM" id="Phobius"/>
    </source>
</evidence>
<evidence type="ECO:0000259" key="14">
    <source>
        <dbReference type="PROSITE" id="PS50262"/>
    </source>
</evidence>
<protein>
    <recommendedName>
        <fullName evidence="14">G-protein coupled receptors family 1 profile domain-containing protein</fullName>
    </recommendedName>
</protein>
<dbReference type="GO" id="GO:0004930">
    <property type="term" value="F:G protein-coupled receptor activity"/>
    <property type="evidence" value="ECO:0007669"/>
    <property type="project" value="UniProtKB-KW"/>
</dbReference>
<evidence type="ECO:0000313" key="16">
    <source>
        <dbReference type="Proteomes" id="UP000812440"/>
    </source>
</evidence>
<evidence type="ECO:0000256" key="12">
    <source>
        <dbReference type="ARBA" id="ARBA00023224"/>
    </source>
</evidence>
<keyword evidence="9" id="KW-1015">Disulfide bond</keyword>
<keyword evidence="6 13" id="KW-1133">Transmembrane helix</keyword>
<dbReference type="PANTHER" id="PTHR24242">
    <property type="entry name" value="G-PROTEIN COUPLED RECEPTOR"/>
    <property type="match status" value="1"/>
</dbReference>
<dbReference type="InterPro" id="IPR000276">
    <property type="entry name" value="GPCR_Rhodpsn"/>
</dbReference>
<dbReference type="PRINTS" id="PR00237">
    <property type="entry name" value="GPCRRHODOPSN"/>
</dbReference>
<keyword evidence="12" id="KW-0807">Transducer</keyword>
<proteinExistence type="predicted"/>
<keyword evidence="3" id="KW-0716">Sensory transduction</keyword>
<dbReference type="InterPro" id="IPR000725">
    <property type="entry name" value="Olfact_rcpt"/>
</dbReference>
<comment type="caution">
    <text evidence="15">The sequence shown here is derived from an EMBL/GenBank/DDBJ whole genome shotgun (WGS) entry which is preliminary data.</text>
</comment>
<comment type="subcellular location">
    <subcellularLocation>
        <location evidence="1">Cell membrane</location>
        <topology evidence="1">Multi-pass membrane protein</topology>
    </subcellularLocation>
</comment>
<dbReference type="SUPFAM" id="SSF81321">
    <property type="entry name" value="Family A G protein-coupled receptor-like"/>
    <property type="match status" value="1"/>
</dbReference>
<dbReference type="GO" id="GO:0004984">
    <property type="term" value="F:olfactory receptor activity"/>
    <property type="evidence" value="ECO:0007669"/>
    <property type="project" value="InterPro"/>
</dbReference>
<dbReference type="InterPro" id="IPR017452">
    <property type="entry name" value="GPCR_Rhodpsn_7TM"/>
</dbReference>
<keyword evidence="7" id="KW-0297">G-protein coupled receptor</keyword>
<feature type="domain" description="G-protein coupled receptors family 1 profile" evidence="14">
    <location>
        <begin position="41"/>
        <end position="193"/>
    </location>
</feature>
<dbReference type="PRINTS" id="PR00245">
    <property type="entry name" value="OLFACTORYR"/>
</dbReference>
<evidence type="ECO:0000256" key="11">
    <source>
        <dbReference type="ARBA" id="ARBA00023180"/>
    </source>
</evidence>
<keyword evidence="2" id="KW-1003">Cell membrane</keyword>
<keyword evidence="16" id="KW-1185">Reference proteome</keyword>
<keyword evidence="8 13" id="KW-0472">Membrane</keyword>
<evidence type="ECO:0000256" key="8">
    <source>
        <dbReference type="ARBA" id="ARBA00023136"/>
    </source>
</evidence>
<name>A0A8T2ILG6_9PIPI</name>
<dbReference type="EMBL" id="JAACNH010000039">
    <property type="protein sequence ID" value="KAG8431924.1"/>
    <property type="molecule type" value="Genomic_DNA"/>
</dbReference>
<feature type="transmembrane region" description="Helical" evidence="13">
    <location>
        <begin position="139"/>
        <end position="161"/>
    </location>
</feature>
<sequence length="193" mass="21823">MEMNNQTLVDEIFLLGFKNLNNLKIPVFSLFYLIYLLTICENILIIVLVSTSHHLRSPMYFFLQYLSMCDLVETTTIVPVLLSTVFNNGITISLVGCVTQFCLFGASEAFQCLLLSVMSYDRYLAICNPLRYTSIMNHSVCVVLIITPLLLSCILSLFTVIPISTLQFCKQNTIDHFFCDIIPLLDLSAQTPP</sequence>
<evidence type="ECO:0000256" key="9">
    <source>
        <dbReference type="ARBA" id="ARBA00023157"/>
    </source>
</evidence>
<evidence type="ECO:0000256" key="3">
    <source>
        <dbReference type="ARBA" id="ARBA00022606"/>
    </source>
</evidence>
<dbReference type="Pfam" id="PF00001">
    <property type="entry name" value="7tm_1"/>
    <property type="match status" value="1"/>
</dbReference>
<dbReference type="Gene3D" id="1.20.1070.10">
    <property type="entry name" value="Rhodopsin 7-helix transmembrane proteins"/>
    <property type="match status" value="1"/>
</dbReference>